<name>A0A414IPZ6_9FIRM</name>
<dbReference type="Proteomes" id="UP000285290">
    <property type="component" value="Unassembled WGS sequence"/>
</dbReference>
<dbReference type="RefSeq" id="WP_117998467.1">
    <property type="nucleotide sequence ID" value="NZ_QRWI01000032.1"/>
</dbReference>
<dbReference type="AlphaFoldDB" id="A0A414IPZ6"/>
<reference evidence="1 2" key="1">
    <citation type="submission" date="2018-08" db="EMBL/GenBank/DDBJ databases">
        <title>A genome reference for cultivated species of the human gut microbiota.</title>
        <authorList>
            <person name="Zou Y."/>
            <person name="Xue W."/>
            <person name="Luo G."/>
        </authorList>
    </citation>
    <scope>NUCLEOTIDE SEQUENCE [LARGE SCALE GENOMIC DNA]</scope>
    <source>
        <strain evidence="1 2">AM29-10</strain>
    </source>
</reference>
<sequence length="125" mass="14521">MNIPTNPKKAPLEMKSIKLYSTGLKKVFTNHFYKSMNHNFGIEIVITNNTSSIQKLKIGGCVNNSKGKKVVNWISTKSIKPYSSESYDFYVREKEFNKMDSGKYTVIFWINDKRVKETTFTITYK</sequence>
<gene>
    <name evidence="1" type="ORF">DW753_14550</name>
</gene>
<protein>
    <submittedName>
        <fullName evidence="1">Uncharacterized protein</fullName>
    </submittedName>
</protein>
<evidence type="ECO:0000313" key="2">
    <source>
        <dbReference type="Proteomes" id="UP000285290"/>
    </source>
</evidence>
<accession>A0A414IPZ6</accession>
<dbReference type="EMBL" id="QSKC01000031">
    <property type="protein sequence ID" value="RHE30310.1"/>
    <property type="molecule type" value="Genomic_DNA"/>
</dbReference>
<evidence type="ECO:0000313" key="1">
    <source>
        <dbReference type="EMBL" id="RHE30310.1"/>
    </source>
</evidence>
<comment type="caution">
    <text evidence="1">The sequence shown here is derived from an EMBL/GenBank/DDBJ whole genome shotgun (WGS) entry which is preliminary data.</text>
</comment>
<organism evidence="1 2">
    <name type="scientific">Agathobacter rectalis</name>
    <dbReference type="NCBI Taxonomy" id="39491"/>
    <lineage>
        <taxon>Bacteria</taxon>
        <taxon>Bacillati</taxon>
        <taxon>Bacillota</taxon>
        <taxon>Clostridia</taxon>
        <taxon>Lachnospirales</taxon>
        <taxon>Lachnospiraceae</taxon>
        <taxon>Agathobacter</taxon>
    </lineage>
</organism>
<proteinExistence type="predicted"/>